<reference evidence="3" key="2">
    <citation type="submission" date="2025-04" db="UniProtKB">
        <authorList>
            <consortium name="RefSeq"/>
        </authorList>
    </citation>
    <scope>IDENTIFICATION</scope>
</reference>
<dbReference type="Proteomes" id="UP001652680">
    <property type="component" value="Unassembled WGS sequence"/>
</dbReference>
<gene>
    <name evidence="3" type="primary">LOC108045198</name>
    <name evidence="1" type="synonym">108045198</name>
</gene>
<reference evidence="1" key="3">
    <citation type="submission" date="2025-05" db="UniProtKB">
        <authorList>
            <consortium name="EnsemblMetazoa"/>
        </authorList>
    </citation>
    <scope>IDENTIFICATION</scope>
</reference>
<dbReference type="GeneID" id="108045198"/>
<name>A0A6P4F3K4_DRORH</name>
<reference evidence="2" key="1">
    <citation type="journal article" date="2021" name="Elife">
        <title>Highly contiguous assemblies of 101 drosophilid genomes.</title>
        <authorList>
            <person name="Kim B.Y."/>
            <person name="Wang J.R."/>
            <person name="Miller D.E."/>
            <person name="Barmina O."/>
            <person name="Delaney E."/>
            <person name="Thompson A."/>
            <person name="Comeault A.A."/>
            <person name="Peede D."/>
            <person name="D'Agostino E.R."/>
            <person name="Pelaez J."/>
            <person name="Aguilar J.M."/>
            <person name="Haji D."/>
            <person name="Matsunaga T."/>
            <person name="Armstrong E.E."/>
            <person name="Zych M."/>
            <person name="Ogawa Y."/>
            <person name="Stamenkovic-Radak M."/>
            <person name="Jelic M."/>
            <person name="Veselinovic M.S."/>
            <person name="Tanaskovic M."/>
            <person name="Eric P."/>
            <person name="Gao J.J."/>
            <person name="Katoh T.K."/>
            <person name="Toda M.J."/>
            <person name="Watabe H."/>
            <person name="Watada M."/>
            <person name="Davis J.S."/>
            <person name="Moyle L.C."/>
            <person name="Manoli G."/>
            <person name="Bertolini E."/>
            <person name="Kostal V."/>
            <person name="Hawley R.S."/>
            <person name="Takahashi A."/>
            <person name="Jones C.D."/>
            <person name="Price D.K."/>
            <person name="Whiteman N."/>
            <person name="Kopp A."/>
            <person name="Matute D.R."/>
            <person name="Petrov D.A."/>
        </authorList>
    </citation>
    <scope>NUCLEOTIDE SEQUENCE [LARGE SCALE GENOMIC DNA]</scope>
</reference>
<accession>A0A6P4F3K4</accession>
<dbReference type="PANTHER" id="PTHR21391:SF0">
    <property type="entry name" value="AT04489P-RELATED"/>
    <property type="match status" value="1"/>
</dbReference>
<evidence type="ECO:0000313" key="1">
    <source>
        <dbReference type="EnsemblMetazoa" id="XP_016979916.1"/>
    </source>
</evidence>
<organism evidence="3">
    <name type="scientific">Drosophila rhopaloa</name>
    <name type="common">Fruit fly</name>
    <dbReference type="NCBI Taxonomy" id="1041015"/>
    <lineage>
        <taxon>Eukaryota</taxon>
        <taxon>Metazoa</taxon>
        <taxon>Ecdysozoa</taxon>
        <taxon>Arthropoda</taxon>
        <taxon>Hexapoda</taxon>
        <taxon>Insecta</taxon>
        <taxon>Pterygota</taxon>
        <taxon>Neoptera</taxon>
        <taxon>Endopterygota</taxon>
        <taxon>Diptera</taxon>
        <taxon>Brachycera</taxon>
        <taxon>Muscomorpha</taxon>
        <taxon>Ephydroidea</taxon>
        <taxon>Drosophilidae</taxon>
        <taxon>Drosophila</taxon>
        <taxon>Sophophora</taxon>
    </lineage>
</organism>
<dbReference type="PANTHER" id="PTHR21391">
    <property type="entry name" value="AT04489P-RELATED"/>
    <property type="match status" value="1"/>
</dbReference>
<dbReference type="OrthoDB" id="7752111at2759"/>
<protein>
    <submittedName>
        <fullName evidence="3">Tetratricopeptide repeat protein 25</fullName>
    </submittedName>
</protein>
<evidence type="ECO:0000313" key="2">
    <source>
        <dbReference type="Proteomes" id="UP001652680"/>
    </source>
</evidence>
<proteinExistence type="predicted"/>
<dbReference type="EnsemblMetazoa" id="XM_017124427.1">
    <property type="protein sequence ID" value="XP_016979916.1"/>
    <property type="gene ID" value="LOC108045198"/>
</dbReference>
<keyword evidence="2" id="KW-1185">Reference proteome</keyword>
<sequence length="640" mass="75054">MSWSSGLNSGGVRVLLPQLRPWQRVEWRSCIQSQIYRDWGVYYTRRLLDRTALESFGRAVTVCKEEETGCPGTHTPTSVYPSTCLLPRKSALAPLHSCLEAEAGVCPEDYKSLFLRSRCQRTLARPELALLDVQRAQRAMEVVRHQRQSCVLGAAEIIAEKCEALVDANEFESALTTLYMEGRPFRAQFTHGPFGLIEQKTLGVFEDTLGESLVPFMQQHRGVLEEVSRRQKEQAAHVPRLLRKELRDRQQCDVQSVLVKEPERLTPLERAHRRLSERLYNYNCMGRSAVDVALLRRLRSDRNFLDPLRLSTTPPGRQLSEEQYTIVRRFMKMVHARNPLYNRRYVRQRHGRIGEQERRRNREMHLFHAQYQTRRDCLKMLQEMHRRRREGDVDKLSDYVEQTMSDYFEVKTHRTLPWKWEFLNDVYNTLALAHCDRCAVPANVDFLEPYNRHILYLLRPEKVRAMTVSFGGSNIYLEIDREEERHRRINQKLEHLENRLRHSRYPIERSYLFFEIARCHFKESRFDKVLVLARKAFNEARKCNCLVWQFNSIFLGCQVHAVLNRFERLKESLGKASQLASDLRAPKLVAYIAICINVNNYELAIRRLRQSDVTVRRSRKRSPASTATISSQASFSSIVP</sequence>
<dbReference type="AlphaFoldDB" id="A0A6P4F3K4"/>
<dbReference type="RefSeq" id="XP_016979916.1">
    <property type="nucleotide sequence ID" value="XM_017124427.1"/>
</dbReference>
<evidence type="ECO:0000313" key="3">
    <source>
        <dbReference type="RefSeq" id="XP_016979916.1"/>
    </source>
</evidence>